<organism evidence="14 15">
    <name type="scientific">Patiria miniata</name>
    <name type="common">Bat star</name>
    <name type="synonym">Asterina miniata</name>
    <dbReference type="NCBI Taxonomy" id="46514"/>
    <lineage>
        <taxon>Eukaryota</taxon>
        <taxon>Metazoa</taxon>
        <taxon>Echinodermata</taxon>
        <taxon>Eleutherozoa</taxon>
        <taxon>Asterozoa</taxon>
        <taxon>Asteroidea</taxon>
        <taxon>Valvatacea</taxon>
        <taxon>Valvatida</taxon>
        <taxon>Asterinidae</taxon>
        <taxon>Patiria</taxon>
    </lineage>
</organism>
<keyword evidence="3" id="KW-0479">Metal-binding</keyword>
<accession>A0A914B1Y9</accession>
<evidence type="ECO:0000256" key="12">
    <source>
        <dbReference type="PROSITE-ProRule" id="PRU00042"/>
    </source>
</evidence>
<dbReference type="GO" id="GO:0000978">
    <property type="term" value="F:RNA polymerase II cis-regulatory region sequence-specific DNA binding"/>
    <property type="evidence" value="ECO:0007669"/>
    <property type="project" value="TreeGrafter"/>
</dbReference>
<evidence type="ECO:0000313" key="14">
    <source>
        <dbReference type="EnsemblMetazoa" id="XP_038070365.1"/>
    </source>
</evidence>
<dbReference type="GO" id="GO:0005634">
    <property type="term" value="C:nucleus"/>
    <property type="evidence" value="ECO:0007669"/>
    <property type="project" value="UniProtKB-SubCell"/>
</dbReference>
<evidence type="ECO:0000259" key="13">
    <source>
        <dbReference type="PROSITE" id="PS50157"/>
    </source>
</evidence>
<evidence type="ECO:0000256" key="1">
    <source>
        <dbReference type="ARBA" id="ARBA00004123"/>
    </source>
</evidence>
<evidence type="ECO:0000256" key="4">
    <source>
        <dbReference type="ARBA" id="ARBA00022737"/>
    </source>
</evidence>
<sequence length="290" mass="32777">MSILHYGALTNAFNLHDAKVTPLSVESNYFPCLQSLGVHNEIQQVHYWQNSILYSKPQQNKMCCSGNRILLDRQCQDNSKSGYPQVSYVPLPRFSSTNVFDVTSMAFTGQASILTQSTTGSKIDSSLNRTPNDNNLRLCGISKFKCPECMKLFVTSGGLMKHRQFHSQSVSGRNCFSCKHCDKQYMSLGALKMHIRTHTLPCKCKYCGKSFSRPWLLQGHIRTHTGERPFSCAHCRRSFADRSNLRAHLQTHSEVKKYGCQRCAKTYSRISLLTRHEVTGCFPQAVASSE</sequence>
<dbReference type="FunFam" id="3.30.160.60:FF:000860">
    <property type="entry name" value="zinc finger protein SNAI2"/>
    <property type="match status" value="1"/>
</dbReference>
<dbReference type="OMA" id="YWQNSIL"/>
<dbReference type="PANTHER" id="PTHR24388:SF54">
    <property type="entry name" value="PROTEIN ESCARGOT"/>
    <property type="match status" value="1"/>
</dbReference>
<evidence type="ECO:0000256" key="3">
    <source>
        <dbReference type="ARBA" id="ARBA00022723"/>
    </source>
</evidence>
<evidence type="ECO:0000256" key="8">
    <source>
        <dbReference type="ARBA" id="ARBA00023125"/>
    </source>
</evidence>
<evidence type="ECO:0000256" key="5">
    <source>
        <dbReference type="ARBA" id="ARBA00022771"/>
    </source>
</evidence>
<dbReference type="FunFam" id="3.30.160.60:FF:000942">
    <property type="entry name" value="Snail zinc finger protein"/>
    <property type="match status" value="1"/>
</dbReference>
<dbReference type="Pfam" id="PF13912">
    <property type="entry name" value="zf-C2H2_6"/>
    <property type="match status" value="1"/>
</dbReference>
<dbReference type="InterPro" id="IPR013087">
    <property type="entry name" value="Znf_C2H2_type"/>
</dbReference>
<feature type="domain" description="C2H2-type" evidence="13">
    <location>
        <begin position="202"/>
        <end position="229"/>
    </location>
</feature>
<keyword evidence="15" id="KW-1185">Reference proteome</keyword>
<evidence type="ECO:0000256" key="9">
    <source>
        <dbReference type="ARBA" id="ARBA00023163"/>
    </source>
</evidence>
<dbReference type="Gene3D" id="3.30.160.60">
    <property type="entry name" value="Classic Zinc Finger"/>
    <property type="match status" value="4"/>
</dbReference>
<evidence type="ECO:0000256" key="2">
    <source>
        <dbReference type="ARBA" id="ARBA00006991"/>
    </source>
</evidence>
<dbReference type="Pfam" id="PF00096">
    <property type="entry name" value="zf-C2H2"/>
    <property type="match status" value="3"/>
</dbReference>
<keyword evidence="4" id="KW-0677">Repeat</keyword>
<keyword evidence="7" id="KW-0805">Transcription regulation</keyword>
<dbReference type="PANTHER" id="PTHR24388">
    <property type="entry name" value="ZINC FINGER PROTEIN"/>
    <property type="match status" value="1"/>
</dbReference>
<dbReference type="EnsemblMetazoa" id="XM_038214437.1">
    <property type="protein sequence ID" value="XP_038070365.1"/>
    <property type="gene ID" value="LOC119739469"/>
</dbReference>
<reference evidence="14" key="1">
    <citation type="submission" date="2022-11" db="UniProtKB">
        <authorList>
            <consortium name="EnsemblMetazoa"/>
        </authorList>
    </citation>
    <scope>IDENTIFICATION</scope>
</reference>
<keyword evidence="9" id="KW-0804">Transcription</keyword>
<dbReference type="GO" id="GO:0008270">
    <property type="term" value="F:zinc ion binding"/>
    <property type="evidence" value="ECO:0007669"/>
    <property type="project" value="UniProtKB-KW"/>
</dbReference>
<dbReference type="GO" id="GO:0042802">
    <property type="term" value="F:identical protein binding"/>
    <property type="evidence" value="ECO:0007669"/>
    <property type="project" value="UniProtKB-ARBA"/>
</dbReference>
<dbReference type="Proteomes" id="UP000887568">
    <property type="component" value="Unplaced"/>
</dbReference>
<dbReference type="RefSeq" id="XP_038070365.1">
    <property type="nucleotide sequence ID" value="XM_038214437.1"/>
</dbReference>
<dbReference type="SMART" id="SM00355">
    <property type="entry name" value="ZnF_C2H2"/>
    <property type="match status" value="5"/>
</dbReference>
<evidence type="ECO:0000256" key="7">
    <source>
        <dbReference type="ARBA" id="ARBA00023015"/>
    </source>
</evidence>
<dbReference type="InterPro" id="IPR050527">
    <property type="entry name" value="Snail/Krueppel_Znf"/>
</dbReference>
<protein>
    <recommendedName>
        <fullName evidence="13">C2H2-type domain-containing protein</fullName>
    </recommendedName>
</protein>
<keyword evidence="5 12" id="KW-0863">Zinc-finger</keyword>
<feature type="domain" description="C2H2-type" evidence="13">
    <location>
        <begin position="176"/>
        <end position="199"/>
    </location>
</feature>
<comment type="similarity">
    <text evidence="11">Belongs to the snail C2H2-type zinc-finger protein family.</text>
</comment>
<feature type="domain" description="C2H2-type" evidence="13">
    <location>
        <begin position="230"/>
        <end position="257"/>
    </location>
</feature>
<dbReference type="SUPFAM" id="SSF57667">
    <property type="entry name" value="beta-beta-alpha zinc fingers"/>
    <property type="match status" value="4"/>
</dbReference>
<dbReference type="OrthoDB" id="5428132at2759"/>
<dbReference type="GeneID" id="119739469"/>
<keyword evidence="8" id="KW-0238">DNA-binding</keyword>
<feature type="domain" description="C2H2-type" evidence="13">
    <location>
        <begin position="144"/>
        <end position="171"/>
    </location>
</feature>
<comment type="similarity">
    <text evidence="2">Belongs to the krueppel C2H2-type zinc-finger protein family.</text>
</comment>
<evidence type="ECO:0000256" key="10">
    <source>
        <dbReference type="ARBA" id="ARBA00023242"/>
    </source>
</evidence>
<evidence type="ECO:0000256" key="6">
    <source>
        <dbReference type="ARBA" id="ARBA00022833"/>
    </source>
</evidence>
<dbReference type="PROSITE" id="PS50157">
    <property type="entry name" value="ZINC_FINGER_C2H2_2"/>
    <property type="match status" value="4"/>
</dbReference>
<evidence type="ECO:0000313" key="15">
    <source>
        <dbReference type="Proteomes" id="UP000887568"/>
    </source>
</evidence>
<proteinExistence type="inferred from homology"/>
<dbReference type="GO" id="GO:0000981">
    <property type="term" value="F:DNA-binding transcription factor activity, RNA polymerase II-specific"/>
    <property type="evidence" value="ECO:0007669"/>
    <property type="project" value="TreeGrafter"/>
</dbReference>
<dbReference type="FunFam" id="3.30.160.60:FF:000207">
    <property type="entry name" value="zinc finger protein SNAI2"/>
    <property type="match status" value="1"/>
</dbReference>
<name>A0A914B1Y9_PATMI</name>
<dbReference type="PROSITE" id="PS00028">
    <property type="entry name" value="ZINC_FINGER_C2H2_1"/>
    <property type="match status" value="4"/>
</dbReference>
<dbReference type="AlphaFoldDB" id="A0A914B1Y9"/>
<keyword evidence="10" id="KW-0539">Nucleus</keyword>
<dbReference type="InterPro" id="IPR036236">
    <property type="entry name" value="Znf_C2H2_sf"/>
</dbReference>
<evidence type="ECO:0000256" key="11">
    <source>
        <dbReference type="ARBA" id="ARBA00037948"/>
    </source>
</evidence>
<comment type="subcellular location">
    <subcellularLocation>
        <location evidence="1">Nucleus</location>
    </subcellularLocation>
</comment>
<keyword evidence="6" id="KW-0862">Zinc</keyword>
<dbReference type="FunFam" id="3.30.160.60:FF:000508">
    <property type="entry name" value="Myeloid zinc finger 1"/>
    <property type="match status" value="1"/>
</dbReference>